<evidence type="ECO:0000313" key="2">
    <source>
        <dbReference type="Proteomes" id="UP001589858"/>
    </source>
</evidence>
<dbReference type="RefSeq" id="WP_267223911.1">
    <property type="nucleotide sequence ID" value="NZ_JAPCWC010000028.1"/>
</dbReference>
<evidence type="ECO:0008006" key="3">
    <source>
        <dbReference type="Google" id="ProtNLM"/>
    </source>
</evidence>
<evidence type="ECO:0000313" key="1">
    <source>
        <dbReference type="EMBL" id="MFC0686436.1"/>
    </source>
</evidence>
<sequence length="139" mass="15127">MTGVPAGFISPTAAHLAVRRLKLRRTLRDISKLCTTLLDSLDQASQPLSGTCAIDIQRRVELRQRDIASGVGHDAVHISERDDMREKELLEGADLVLQFLNSLLKALRHGQFSTNHSDAVNASAAGAASHRLSEGRPHT</sequence>
<dbReference type="EMBL" id="JBHLTM010000067">
    <property type="protein sequence ID" value="MFC0686436.1"/>
    <property type="molecule type" value="Genomic_DNA"/>
</dbReference>
<dbReference type="Proteomes" id="UP001589858">
    <property type="component" value="Unassembled WGS sequence"/>
</dbReference>
<reference evidence="1 2" key="1">
    <citation type="submission" date="2024-09" db="EMBL/GenBank/DDBJ databases">
        <authorList>
            <person name="Sun Q."/>
            <person name="Mori K."/>
        </authorList>
    </citation>
    <scope>NUCLEOTIDE SEQUENCE [LARGE SCALE GENOMIC DNA]</scope>
    <source>
        <strain evidence="1 2">CICC 11035S</strain>
    </source>
</reference>
<accession>A0ABV6SAZ8</accession>
<protein>
    <recommendedName>
        <fullName evidence="3">DUF4145 domain-containing protein</fullName>
    </recommendedName>
</protein>
<gene>
    <name evidence="1" type="ORF">ACFFF8_17765</name>
</gene>
<proteinExistence type="predicted"/>
<comment type="caution">
    <text evidence="1">The sequence shown here is derived from an EMBL/GenBank/DDBJ whole genome shotgun (WGS) entry which is preliminary data.</text>
</comment>
<keyword evidence="2" id="KW-1185">Reference proteome</keyword>
<organism evidence="1 2">
    <name type="scientific">Novosphingobium clariflavum</name>
    <dbReference type="NCBI Taxonomy" id="2029884"/>
    <lineage>
        <taxon>Bacteria</taxon>
        <taxon>Pseudomonadati</taxon>
        <taxon>Pseudomonadota</taxon>
        <taxon>Alphaproteobacteria</taxon>
        <taxon>Sphingomonadales</taxon>
        <taxon>Sphingomonadaceae</taxon>
        <taxon>Novosphingobium</taxon>
    </lineage>
</organism>
<name>A0ABV6SAZ8_9SPHN</name>